<reference evidence="1 2" key="1">
    <citation type="submission" date="2017-06" db="EMBL/GenBank/DDBJ databases">
        <title>Genome sequencing of cyanobaciteial culture collection at National Institute for Environmental Studies (NIES).</title>
        <authorList>
            <person name="Hirose Y."/>
            <person name="Shimura Y."/>
            <person name="Fujisawa T."/>
            <person name="Nakamura Y."/>
            <person name="Kawachi M."/>
        </authorList>
    </citation>
    <scope>NUCLEOTIDE SEQUENCE [LARGE SCALE GENOMIC DNA]</scope>
    <source>
        <strain evidence="1 2">NIES-2135</strain>
    </source>
</reference>
<dbReference type="AlphaFoldDB" id="A0A1Z4JHP0"/>
<proteinExistence type="predicted"/>
<dbReference type="Pfam" id="PF11927">
    <property type="entry name" value="HODM_asu-like"/>
    <property type="match status" value="1"/>
</dbReference>
<name>A0A1Z4JHP0_LEPBY</name>
<keyword evidence="2" id="KW-1185">Reference proteome</keyword>
<dbReference type="Proteomes" id="UP000217895">
    <property type="component" value="Chromosome"/>
</dbReference>
<evidence type="ECO:0000313" key="1">
    <source>
        <dbReference type="EMBL" id="BAY56047.1"/>
    </source>
</evidence>
<accession>A0A1Z4JHP0</accession>
<dbReference type="EMBL" id="AP018203">
    <property type="protein sequence ID" value="BAY56047.1"/>
    <property type="molecule type" value="Genomic_DNA"/>
</dbReference>
<sequence length="294" mass="34854">MRGGKGLNSYFTGRSQRIYLPFEGNRTLKLGLKSLRVEDWIEIDDQFESYLQRKAKLLETNYSEVFASLAGSEAAQREVLDRLLDHLLHYFPDFYQRIGDRITIRLTDQTWQISEFENPLDLAGRLVQEDLCVMQKHENQYFLSAASLCFPSRWRLRDKLGRPLVEIHQPVPDYPEQLEHPVDRFFDRLKPEFPGVRLNWSIVDTPELFLGYQSESHNTGEHLWIRVERQTLRRFEHSILFGIRTYRYPIKILKAYPELAKGLAENVRSLSPEMQLYKNIQPIRDRLLRELNLD</sequence>
<dbReference type="InterPro" id="IPR021848">
    <property type="entry name" value="HODM_asu-like"/>
</dbReference>
<protein>
    <recommendedName>
        <fullName evidence="3">DUF3445 domain-containing protein</fullName>
    </recommendedName>
</protein>
<evidence type="ECO:0008006" key="3">
    <source>
        <dbReference type="Google" id="ProtNLM"/>
    </source>
</evidence>
<organism evidence="1 2">
    <name type="scientific">Leptolyngbya boryana NIES-2135</name>
    <dbReference type="NCBI Taxonomy" id="1973484"/>
    <lineage>
        <taxon>Bacteria</taxon>
        <taxon>Bacillati</taxon>
        <taxon>Cyanobacteriota</taxon>
        <taxon>Cyanophyceae</taxon>
        <taxon>Leptolyngbyales</taxon>
        <taxon>Leptolyngbyaceae</taxon>
        <taxon>Leptolyngbya group</taxon>
        <taxon>Leptolyngbya</taxon>
    </lineage>
</organism>
<evidence type="ECO:0000313" key="2">
    <source>
        <dbReference type="Proteomes" id="UP000217895"/>
    </source>
</evidence>
<gene>
    <name evidence="1" type="ORF">NIES2135_28750</name>
</gene>